<dbReference type="EMBL" id="BBNQ01000010">
    <property type="protein sequence ID" value="GAL63198.1"/>
    <property type="molecule type" value="Genomic_DNA"/>
</dbReference>
<protein>
    <recommendedName>
        <fullName evidence="6">HYR domain-containing protein</fullName>
    </recommendedName>
</protein>
<evidence type="ECO:0000259" key="3">
    <source>
        <dbReference type="PROSITE" id="PS50835"/>
    </source>
</evidence>
<dbReference type="NCBIfam" id="TIGR04131">
    <property type="entry name" value="Bac_Flav_CTERM"/>
    <property type="match status" value="1"/>
</dbReference>
<comment type="caution">
    <text evidence="4">The sequence shown here is derived from an EMBL/GenBank/DDBJ whole genome shotgun (WGS) entry which is preliminary data.</text>
</comment>
<dbReference type="PROSITE" id="PS50835">
    <property type="entry name" value="IG_LIKE"/>
    <property type="match status" value="1"/>
</dbReference>
<dbReference type="InterPro" id="IPR003410">
    <property type="entry name" value="HYR_dom"/>
</dbReference>
<dbReference type="InterPro" id="IPR026341">
    <property type="entry name" value="T9SS_type_B"/>
</dbReference>
<evidence type="ECO:0000256" key="1">
    <source>
        <dbReference type="ARBA" id="ARBA00022737"/>
    </source>
</evidence>
<dbReference type="OrthoDB" id="601690at2"/>
<dbReference type="AlphaFoldDB" id="A0A090VGJ8"/>
<organism evidence="4 5">
    <name type="scientific">Algibacter lectus</name>
    <dbReference type="NCBI Taxonomy" id="221126"/>
    <lineage>
        <taxon>Bacteria</taxon>
        <taxon>Pseudomonadati</taxon>
        <taxon>Bacteroidota</taxon>
        <taxon>Flavobacteriia</taxon>
        <taxon>Flavobacteriales</taxon>
        <taxon>Flavobacteriaceae</taxon>
        <taxon>Algibacter</taxon>
    </lineage>
</organism>
<evidence type="ECO:0000259" key="2">
    <source>
        <dbReference type="PROSITE" id="PS50825"/>
    </source>
</evidence>
<dbReference type="RefSeq" id="WP_042505006.1">
    <property type="nucleotide sequence ID" value="NZ_BBNQ01000010.1"/>
</dbReference>
<evidence type="ECO:0000313" key="5">
    <source>
        <dbReference type="Proteomes" id="UP000029644"/>
    </source>
</evidence>
<sequence>MDATITSFCGSFNLNLTATYNITAPIFVLQKFNTTDGVWANINNATAELTNYVDNTHFYRDGSTSIIFTNYQNNYGQFITKSGFVNNVTGSGLFRIYYSFSRTSEQERCYNTLQEFTIGDNNITLVDFSVIDCGNGTNDLLIDALGVNLNYELISRDGVALSPTINNGKDPVFTGLTPGLYEVQISDDCGAISNFVINANKSQLSVIQPYNLCVGENGFITTNALSIIDVTWTKDGDPSFSATGNTLNFTPYSATDTGTYNAVLSYSANPNSCANQTLSYTVTSAPPIAGNGQTVDIAFIDTTLENLFDYINGPYDNFGIWTETTATPSGTLNDNLWDATGLEAGTYIFDYVVDTGCNGIDSTTVTINILESDLTAIDNSVLDICPSTIHDNLLNVLDNDTYGQQPLVQTDFLVTTETADPENVITIDAMGNINVNNTSLPGQTYTLEYKITETTNTDNFDTAFLTVTIKSISESVAPTFSTAPTQVQCYDDIPSSTILSQTEFETLGNADGLINNNNCGLIEITAANSLDTGNCNQTVTRTYTVIEYLDINNDNIYNTGDTLFYETISTENYLVNDTVAPSLTGTIAETTIAKCSVSDADIAVTTVPELELMGLTITDSCSNDNDLIVISDDTVTGTNPIVITRTYTIKDRCDNATSTIQIINIEDNESPTINCAIDITIDTDIGLCTASNVNLGNITAVDNCTVASLTNNAPTIFPTGDTTITWTATDGVGNTSTCEQIVTVEDNESPTFTAPDDIEIFSDINSNYDISINITGDVLDEIDNCSTGIQATFIDTIVDGECPGSKIITRTWSLEDTNGNSAVDQIQTITVLNDTILANQNLETYNVCDDTPETDNNTTNNTTVFDLSFQDNNVLNGLDNTIYSVSYYPTFEDAEQKSNTLPNLYENTINPQTIYARVDNNSPGSTCYAITELGLMVESLPYIQLEESYLICVDTNGIAIDDSTVINIPLNKPEYSFSWYYNSIIIPNETEPSLTPNQSGEYNLIVTDMVSPFMCSNNYTIIVEASAPPQLSYELTPAFANMHDVTVTATASEISTITTNHTFSLNDGSPQLGTINSDGTSSYTFTNIKPGYNVVTANNIDGCGENSIEILVIDYPLYFTPNSDGYNDTWNIYSIDTQPDAIIYIFDRYGRLLKQLNPKGKGWDGTYNGNLMPTNDYWFTVEYREPKTNERKIMKAHFTLKR</sequence>
<name>A0A090VGJ8_9FLAO</name>
<dbReference type="PROSITE" id="PS50825">
    <property type="entry name" value="HYR"/>
    <property type="match status" value="1"/>
</dbReference>
<feature type="domain" description="HYR" evidence="2">
    <location>
        <begin position="666"/>
        <end position="746"/>
    </location>
</feature>
<dbReference type="Proteomes" id="UP000029644">
    <property type="component" value="Unassembled WGS sequence"/>
</dbReference>
<dbReference type="InterPro" id="IPR007110">
    <property type="entry name" value="Ig-like_dom"/>
</dbReference>
<accession>A0A090VGJ8</accession>
<gene>
    <name evidence="4" type="ORF">JCM19300_1220</name>
</gene>
<feature type="domain" description="Ig-like" evidence="3">
    <location>
        <begin position="213"/>
        <end position="279"/>
    </location>
</feature>
<dbReference type="Pfam" id="PF13585">
    <property type="entry name" value="CHU_C"/>
    <property type="match status" value="1"/>
</dbReference>
<keyword evidence="1" id="KW-0677">Repeat</keyword>
<evidence type="ECO:0008006" key="6">
    <source>
        <dbReference type="Google" id="ProtNLM"/>
    </source>
</evidence>
<proteinExistence type="predicted"/>
<reference evidence="4 5" key="1">
    <citation type="journal article" date="2014" name="Genome Announc.">
        <title>Draft Genome Sequences of Marine Flavobacterium Algibacter lectus Strains SS8 and NR4.</title>
        <authorList>
            <person name="Takatani N."/>
            <person name="Nakanishi M."/>
            <person name="Meirelles P."/>
            <person name="Mino S."/>
            <person name="Suda W."/>
            <person name="Oshima K."/>
            <person name="Hattori M."/>
            <person name="Ohkuma M."/>
            <person name="Hosokawa M."/>
            <person name="Miyashita K."/>
            <person name="Thompson F.L."/>
            <person name="Niwa A."/>
            <person name="Sawabe T."/>
            <person name="Sawabe T."/>
        </authorList>
    </citation>
    <scope>NUCLEOTIDE SEQUENCE [LARGE SCALE GENOMIC DNA]</scope>
    <source>
        <strain evidence="4 5">JCM 19300</strain>
    </source>
</reference>
<evidence type="ECO:0000313" key="4">
    <source>
        <dbReference type="EMBL" id="GAL63198.1"/>
    </source>
</evidence>